<accession>A0ABW5VEY1</accession>
<dbReference type="Proteomes" id="UP001597532">
    <property type="component" value="Unassembled WGS sequence"/>
</dbReference>
<dbReference type="RefSeq" id="WP_251806797.1">
    <property type="nucleotide sequence ID" value="NZ_CP166679.1"/>
</dbReference>
<dbReference type="SUPFAM" id="SSF52980">
    <property type="entry name" value="Restriction endonuclease-like"/>
    <property type="match status" value="1"/>
</dbReference>
<dbReference type="InterPro" id="IPR011335">
    <property type="entry name" value="Restrct_endonuc-II-like"/>
</dbReference>
<evidence type="ECO:0000313" key="1">
    <source>
        <dbReference type="EMBL" id="MFD2788801.1"/>
    </source>
</evidence>
<evidence type="ECO:0000313" key="2">
    <source>
        <dbReference type="Proteomes" id="UP001597532"/>
    </source>
</evidence>
<dbReference type="EMBL" id="JBHUOK010000004">
    <property type="protein sequence ID" value="MFD2788801.1"/>
    <property type="molecule type" value="Genomic_DNA"/>
</dbReference>
<protein>
    <recommendedName>
        <fullName evidence="3">Restriction endonuclease</fullName>
    </recommendedName>
</protein>
<gene>
    <name evidence="1" type="ORF">ACFS1K_03390</name>
</gene>
<reference evidence="2" key="1">
    <citation type="journal article" date="2019" name="Int. J. Syst. Evol. Microbiol.">
        <title>The Global Catalogue of Microorganisms (GCM) 10K type strain sequencing project: providing services to taxonomists for standard genome sequencing and annotation.</title>
        <authorList>
            <consortium name="The Broad Institute Genomics Platform"/>
            <consortium name="The Broad Institute Genome Sequencing Center for Infectious Disease"/>
            <person name="Wu L."/>
            <person name="Ma J."/>
        </authorList>
    </citation>
    <scope>NUCLEOTIDE SEQUENCE [LARGE SCALE GENOMIC DNA]</scope>
    <source>
        <strain evidence="2">KCTC 52924</strain>
    </source>
</reference>
<name>A0ABW5VEY1_9FLAO</name>
<evidence type="ECO:0008006" key="3">
    <source>
        <dbReference type="Google" id="ProtNLM"/>
    </source>
</evidence>
<keyword evidence="2" id="KW-1185">Reference proteome</keyword>
<organism evidence="1 2">
    <name type="scientific">Arenibacter antarcticus</name>
    <dbReference type="NCBI Taxonomy" id="2040469"/>
    <lineage>
        <taxon>Bacteria</taxon>
        <taxon>Pseudomonadati</taxon>
        <taxon>Bacteroidota</taxon>
        <taxon>Flavobacteriia</taxon>
        <taxon>Flavobacteriales</taxon>
        <taxon>Flavobacteriaceae</taxon>
        <taxon>Arenibacter</taxon>
    </lineage>
</organism>
<sequence length="443" mass="52645">MATVLRKFMTLQERFLELENLKTESDSAVARKRGLDFEKLVRDLFFHHGLLSIINKNGYHTSDNKSEQIDGVVNFDGKIFLLEAKWAKKLAASSLYEFIGKIENKFHGTLGIYISYNKLNENFLNALRKGRKQNVIVIHGEDVKLLFNEAVNLKEFLKYTIEKLSFDNIPYISVKEFQDISKILQEKEININDDKINGFLKKCIVTKETVEPSDIQIELEKLNKAEQAKVFKTLFKVAPKLLKLAWPVPKSYFNTARYFRTYEPDFSISILKDLPDKYFSQYIFLNPKIYLLKFLEIFINRFDKIDQSAREIFFNKIVDLYKVVDFEGENNLTEIFEQFEELYPNEIKNELHKYYIDFYYSSNRDVRFPQKNFAKELFARKKIERKIIIEWITKKIESDLILYESKKDFNIDYFANTYRDLGKILNLDLSEWTQLLEEILKEI</sequence>
<comment type="caution">
    <text evidence="1">The sequence shown here is derived from an EMBL/GenBank/DDBJ whole genome shotgun (WGS) entry which is preliminary data.</text>
</comment>
<proteinExistence type="predicted"/>